<evidence type="ECO:0000313" key="9">
    <source>
        <dbReference type="Proteomes" id="UP001564626"/>
    </source>
</evidence>
<feature type="transmembrane region" description="Helical" evidence="7">
    <location>
        <begin position="103"/>
        <end position="124"/>
    </location>
</feature>
<evidence type="ECO:0000256" key="3">
    <source>
        <dbReference type="ARBA" id="ARBA00022475"/>
    </source>
</evidence>
<dbReference type="RefSeq" id="WP_345358548.1">
    <property type="nucleotide sequence ID" value="NZ_BAABII010000003.1"/>
</dbReference>
<dbReference type="PANTHER" id="PTHR33452:SF1">
    <property type="entry name" value="INNER MEMBRANE PROTEIN YPHA-RELATED"/>
    <property type="match status" value="1"/>
</dbReference>
<comment type="similarity">
    <text evidence="2">Belongs to the DoxX family.</text>
</comment>
<evidence type="ECO:0000256" key="1">
    <source>
        <dbReference type="ARBA" id="ARBA00004651"/>
    </source>
</evidence>
<sequence length="142" mass="14680">MRQTLSDLALLLARVVVGVTFIAHGYQKLAINGMDATASGFASMGIPLPTAAAWFAALVELLGGIALVLGVLLPVAGVLLAAVMLGALLFAHLGTTFFVTDGGFEYVLLLAAVSLALGFGGRRYSVDAALRRRQPQQEPAGV</sequence>
<evidence type="ECO:0000313" key="8">
    <source>
        <dbReference type="EMBL" id="MEY8039603.1"/>
    </source>
</evidence>
<dbReference type="Proteomes" id="UP001564626">
    <property type="component" value="Unassembled WGS sequence"/>
</dbReference>
<evidence type="ECO:0000256" key="7">
    <source>
        <dbReference type="SAM" id="Phobius"/>
    </source>
</evidence>
<keyword evidence="3" id="KW-1003">Cell membrane</keyword>
<evidence type="ECO:0000256" key="2">
    <source>
        <dbReference type="ARBA" id="ARBA00006679"/>
    </source>
</evidence>
<dbReference type="InterPro" id="IPR032808">
    <property type="entry name" value="DoxX"/>
</dbReference>
<gene>
    <name evidence="8" type="ORF">AB8O55_09370</name>
</gene>
<keyword evidence="4 7" id="KW-0812">Transmembrane</keyword>
<accession>A0ABV4CGI1</accession>
<dbReference type="Pfam" id="PF07681">
    <property type="entry name" value="DoxX"/>
    <property type="match status" value="1"/>
</dbReference>
<dbReference type="InterPro" id="IPR051907">
    <property type="entry name" value="DoxX-like_oxidoreductase"/>
</dbReference>
<proteinExistence type="inferred from homology"/>
<feature type="transmembrane region" description="Helical" evidence="7">
    <location>
        <begin position="7"/>
        <end position="26"/>
    </location>
</feature>
<keyword evidence="9" id="KW-1185">Reference proteome</keyword>
<organism evidence="8 9">
    <name type="scientific">Saccharopolyspora cebuensis</name>
    <dbReference type="NCBI Taxonomy" id="418759"/>
    <lineage>
        <taxon>Bacteria</taxon>
        <taxon>Bacillati</taxon>
        <taxon>Actinomycetota</taxon>
        <taxon>Actinomycetes</taxon>
        <taxon>Pseudonocardiales</taxon>
        <taxon>Pseudonocardiaceae</taxon>
        <taxon>Saccharopolyspora</taxon>
    </lineage>
</organism>
<dbReference type="PANTHER" id="PTHR33452">
    <property type="entry name" value="OXIDOREDUCTASE CATD-RELATED"/>
    <property type="match status" value="1"/>
</dbReference>
<protein>
    <submittedName>
        <fullName evidence="8">DoxX family protein</fullName>
    </submittedName>
</protein>
<name>A0ABV4CGI1_9PSEU</name>
<reference evidence="8 9" key="1">
    <citation type="submission" date="2024-08" db="EMBL/GenBank/DDBJ databases">
        <title>Genome mining of Saccharopolyspora cebuensis PGLac3 from Nigerian medicinal plant.</title>
        <authorList>
            <person name="Ezeobiora C.E."/>
            <person name="Igbokwe N.H."/>
            <person name="Amin D.H."/>
            <person name="Mendie U.E."/>
        </authorList>
    </citation>
    <scope>NUCLEOTIDE SEQUENCE [LARGE SCALE GENOMIC DNA]</scope>
    <source>
        <strain evidence="8 9">PGLac3</strain>
    </source>
</reference>
<feature type="transmembrane region" description="Helical" evidence="7">
    <location>
        <begin position="66"/>
        <end position="91"/>
    </location>
</feature>
<comment type="subcellular location">
    <subcellularLocation>
        <location evidence="1">Cell membrane</location>
        <topology evidence="1">Multi-pass membrane protein</topology>
    </subcellularLocation>
</comment>
<evidence type="ECO:0000256" key="5">
    <source>
        <dbReference type="ARBA" id="ARBA00022989"/>
    </source>
</evidence>
<keyword evidence="5 7" id="KW-1133">Transmembrane helix</keyword>
<comment type="caution">
    <text evidence="8">The sequence shown here is derived from an EMBL/GenBank/DDBJ whole genome shotgun (WGS) entry which is preliminary data.</text>
</comment>
<dbReference type="EMBL" id="JBGEHV010000013">
    <property type="protein sequence ID" value="MEY8039603.1"/>
    <property type="molecule type" value="Genomic_DNA"/>
</dbReference>
<evidence type="ECO:0000256" key="4">
    <source>
        <dbReference type="ARBA" id="ARBA00022692"/>
    </source>
</evidence>
<evidence type="ECO:0000256" key="6">
    <source>
        <dbReference type="ARBA" id="ARBA00023136"/>
    </source>
</evidence>
<keyword evidence="6 7" id="KW-0472">Membrane</keyword>